<accession>A0A085LY82</accession>
<dbReference type="AlphaFoldDB" id="A0A085LY82"/>
<comment type="function">
    <text evidence="2">Component of the 26S proteasome, a multiprotein complex involved in the ATP-dependent degradation of ubiquitinated proteins.</text>
</comment>
<evidence type="ECO:0000256" key="2">
    <source>
        <dbReference type="RuleBase" id="RU369057"/>
    </source>
</evidence>
<dbReference type="GO" id="GO:0000724">
    <property type="term" value="P:double-strand break repair via homologous recombination"/>
    <property type="evidence" value="ECO:0007669"/>
    <property type="project" value="TreeGrafter"/>
</dbReference>
<keyword evidence="2" id="KW-0647">Proteasome</keyword>
<protein>
    <recommendedName>
        <fullName evidence="2">26S proteasome complex subunit dss-1</fullName>
    </recommendedName>
</protein>
<evidence type="ECO:0000313" key="5">
    <source>
        <dbReference type="EMBL" id="KFD60035.1"/>
    </source>
</evidence>
<dbReference type="PANTHER" id="PTHR16771">
    <property type="entry name" value="26 PROTEASOME COMPLEX SUBUNIT DSS1"/>
    <property type="match status" value="1"/>
</dbReference>
<dbReference type="Pfam" id="PF05160">
    <property type="entry name" value="DSS1_SEM1"/>
    <property type="match status" value="1"/>
</dbReference>
<proteinExistence type="inferred from homology"/>
<dbReference type="EMBL" id="KL367700">
    <property type="protein sequence ID" value="KFD60035.1"/>
    <property type="molecule type" value="Genomic_DNA"/>
</dbReference>
<feature type="region of interest" description="Disordered" evidence="3">
    <location>
        <begin position="31"/>
        <end position="53"/>
    </location>
</feature>
<dbReference type="GO" id="GO:0006406">
    <property type="term" value="P:mRNA export from nucleus"/>
    <property type="evidence" value="ECO:0007669"/>
    <property type="project" value="UniProtKB-UniRule"/>
</dbReference>
<evidence type="ECO:0000256" key="3">
    <source>
        <dbReference type="SAM" id="MobiDB-lite"/>
    </source>
</evidence>
<dbReference type="InterPro" id="IPR007834">
    <property type="entry name" value="DSS1_SEM1"/>
</dbReference>
<reference evidence="4 6" key="1">
    <citation type="journal article" date="2014" name="Nat. Genet.">
        <title>Genome and transcriptome of the porcine whipworm Trichuris suis.</title>
        <authorList>
            <person name="Jex A.R."/>
            <person name="Nejsum P."/>
            <person name="Schwarz E.M."/>
            <person name="Hu L."/>
            <person name="Young N.D."/>
            <person name="Hall R.S."/>
            <person name="Korhonen P.K."/>
            <person name="Liao S."/>
            <person name="Thamsborg S."/>
            <person name="Xia J."/>
            <person name="Xu P."/>
            <person name="Wang S."/>
            <person name="Scheerlinck J.P."/>
            <person name="Hofmann A."/>
            <person name="Sternberg P.W."/>
            <person name="Wang J."/>
            <person name="Gasser R.B."/>
        </authorList>
    </citation>
    <scope>NUCLEOTIDE SEQUENCE [LARGE SCALE GENOMIC DNA]</scope>
    <source>
        <strain evidence="5">DCEP-RM93F</strain>
        <strain evidence="4">DCEP-RM93M</strain>
    </source>
</reference>
<keyword evidence="6" id="KW-1185">Reference proteome</keyword>
<feature type="compositionally biased region" description="Basic and acidic residues" evidence="3">
    <location>
        <begin position="1"/>
        <end position="13"/>
    </location>
</feature>
<feature type="region of interest" description="Disordered" evidence="3">
    <location>
        <begin position="1"/>
        <end position="20"/>
    </location>
</feature>
<dbReference type="GO" id="GO:0008541">
    <property type="term" value="C:proteasome regulatory particle, lid subcomplex"/>
    <property type="evidence" value="ECO:0007669"/>
    <property type="project" value="UniProtKB-UniRule"/>
</dbReference>
<evidence type="ECO:0000313" key="4">
    <source>
        <dbReference type="EMBL" id="KFD49928.1"/>
    </source>
</evidence>
<gene>
    <name evidence="4" type="ORF">M513_09142</name>
    <name evidence="5" type="ORF">M514_09142</name>
</gene>
<evidence type="ECO:0000313" key="6">
    <source>
        <dbReference type="Proteomes" id="UP000030764"/>
    </source>
</evidence>
<comment type="subcellular location">
    <subcellularLocation>
        <location evidence="2">Nucleus</location>
    </subcellularLocation>
</comment>
<dbReference type="Proteomes" id="UP000030758">
    <property type="component" value="Unassembled WGS sequence"/>
</dbReference>
<dbReference type="EMBL" id="KL363261">
    <property type="protein sequence ID" value="KFD49928.1"/>
    <property type="molecule type" value="Genomic_DNA"/>
</dbReference>
<keyword evidence="2" id="KW-0539">Nucleus</keyword>
<dbReference type="PANTHER" id="PTHR16771:SF0">
    <property type="entry name" value="26S PROTEASOME COMPLEX SUBUNIT SEM1"/>
    <property type="match status" value="1"/>
</dbReference>
<comment type="similarity">
    <text evidence="1 2">Belongs to the DSS1/SEM1 family.</text>
</comment>
<dbReference type="SMART" id="SM01385">
    <property type="entry name" value="DSS1_SEM1"/>
    <property type="match status" value="1"/>
</dbReference>
<evidence type="ECO:0000256" key="1">
    <source>
        <dbReference type="ARBA" id="ARBA00034491"/>
    </source>
</evidence>
<dbReference type="GO" id="GO:0005634">
    <property type="term" value="C:nucleus"/>
    <property type="evidence" value="ECO:0007669"/>
    <property type="project" value="UniProtKB-SubCell"/>
</dbReference>
<organism evidence="4 6">
    <name type="scientific">Trichuris suis</name>
    <name type="common">pig whipworm</name>
    <dbReference type="NCBI Taxonomy" id="68888"/>
    <lineage>
        <taxon>Eukaryota</taxon>
        <taxon>Metazoa</taxon>
        <taxon>Ecdysozoa</taxon>
        <taxon>Nematoda</taxon>
        <taxon>Enoplea</taxon>
        <taxon>Dorylaimia</taxon>
        <taxon>Trichinellida</taxon>
        <taxon>Trichuridae</taxon>
        <taxon>Trichuris</taxon>
    </lineage>
</organism>
<name>A0A085LY82_9BILA</name>
<sequence length="94" mass="10669">MGTGEEKLDEKLKAPAAEAAEVVRNPETDVLEDDDNFEDFPDDEFGDSGEEDDVGLNVWEDNWEDDVVEEDFSKRLAAEFQKLKGRTKNNAMEQ</sequence>
<dbReference type="GO" id="GO:0043248">
    <property type="term" value="P:proteasome assembly"/>
    <property type="evidence" value="ECO:0007669"/>
    <property type="project" value="UniProtKB-UniRule"/>
</dbReference>
<dbReference type="Proteomes" id="UP000030764">
    <property type="component" value="Unassembled WGS sequence"/>
</dbReference>